<name>A0A6C0IHJ7_9ZZZZ</name>
<dbReference type="InterPro" id="IPR027417">
    <property type="entry name" value="P-loop_NTPase"/>
</dbReference>
<dbReference type="SUPFAM" id="SSF52540">
    <property type="entry name" value="P-loop containing nucleoside triphosphate hydrolases"/>
    <property type="match status" value="1"/>
</dbReference>
<accession>A0A6C0IHJ7</accession>
<proteinExistence type="predicted"/>
<sequence>MKFHETNFEEYLIPYNKVNLHPKLDKLYKSLPKNIEKFKNIIFYGPAGVGKYTQMLAVIHRYSPSQLKYEKKLSVTYNKNTYFFKISDIHYEIDLAILGCHSKLLWNDVYNQIVDIILVKKEKIGIIVCKNFQEIHIELLETFYSYMQTMPSDTIRLKFILITEATSFIPDNIINCCTIINVPRPSRIQYNKCFDNMVNAKIVLSEITNMKHLHSFIVKPIQPYEVICSSIYSSLVKLDTFNFNILREQLYDILIYNLNVDMCIWSLLERLINEHKITTADLPKVLMNLYDFFKHYNNNYRPIYHLERMAINLIQVVNTV</sequence>
<dbReference type="AlphaFoldDB" id="A0A6C0IHJ7"/>
<protein>
    <recommendedName>
        <fullName evidence="2">Replication factor C C-terminal domain-containing protein</fullName>
    </recommendedName>
</protein>
<dbReference type="EMBL" id="MN740193">
    <property type="protein sequence ID" value="QHT92624.1"/>
    <property type="molecule type" value="Genomic_DNA"/>
</dbReference>
<organism evidence="1">
    <name type="scientific">viral metagenome</name>
    <dbReference type="NCBI Taxonomy" id="1070528"/>
    <lineage>
        <taxon>unclassified sequences</taxon>
        <taxon>metagenomes</taxon>
        <taxon>organismal metagenomes</taxon>
    </lineage>
</organism>
<reference evidence="1" key="1">
    <citation type="journal article" date="2020" name="Nature">
        <title>Giant virus diversity and host interactions through global metagenomics.</title>
        <authorList>
            <person name="Schulz F."/>
            <person name="Roux S."/>
            <person name="Paez-Espino D."/>
            <person name="Jungbluth S."/>
            <person name="Walsh D.A."/>
            <person name="Denef V.J."/>
            <person name="McMahon K.D."/>
            <person name="Konstantinidis K.T."/>
            <person name="Eloe-Fadrosh E.A."/>
            <person name="Kyrpides N.C."/>
            <person name="Woyke T."/>
        </authorList>
    </citation>
    <scope>NUCLEOTIDE SEQUENCE</scope>
    <source>
        <strain evidence="1">GVMAG-M-3300023184-89</strain>
    </source>
</reference>
<dbReference type="Gene3D" id="3.40.50.300">
    <property type="entry name" value="P-loop containing nucleotide triphosphate hydrolases"/>
    <property type="match status" value="1"/>
</dbReference>
<evidence type="ECO:0000313" key="1">
    <source>
        <dbReference type="EMBL" id="QHT92624.1"/>
    </source>
</evidence>
<evidence type="ECO:0008006" key="2">
    <source>
        <dbReference type="Google" id="ProtNLM"/>
    </source>
</evidence>